<gene>
    <name evidence="1" type="ORF">HQ47_07460</name>
</gene>
<comment type="caution">
    <text evidence="1">The sequence shown here is derived from an EMBL/GenBank/DDBJ whole genome shotgun (WGS) entry which is preliminary data.</text>
</comment>
<dbReference type="SUPFAM" id="SSF52540">
    <property type="entry name" value="P-loop containing nucleoside triphosphate hydrolases"/>
    <property type="match status" value="1"/>
</dbReference>
<evidence type="ECO:0000313" key="2">
    <source>
        <dbReference type="Proteomes" id="UP000030103"/>
    </source>
</evidence>
<dbReference type="InterPro" id="IPR027417">
    <property type="entry name" value="P-loop_NTPase"/>
</dbReference>
<dbReference type="GO" id="GO:0006261">
    <property type="term" value="P:DNA-templated DNA replication"/>
    <property type="evidence" value="ECO:0007669"/>
    <property type="project" value="TreeGrafter"/>
</dbReference>
<dbReference type="PANTHER" id="PTHR11669:SF8">
    <property type="entry name" value="DNA POLYMERASE III SUBUNIT DELTA"/>
    <property type="match status" value="1"/>
</dbReference>
<dbReference type="Gene3D" id="3.40.50.300">
    <property type="entry name" value="P-loop containing nucleotide triphosphate hydrolases"/>
    <property type="match status" value="1"/>
</dbReference>
<proteinExistence type="predicted"/>
<keyword evidence="2" id="KW-1185">Reference proteome</keyword>
<dbReference type="Proteomes" id="UP000030103">
    <property type="component" value="Unassembled WGS sequence"/>
</dbReference>
<dbReference type="AlphaFoldDB" id="A0A0A2EA47"/>
<dbReference type="InterPro" id="IPR050238">
    <property type="entry name" value="DNA_Rep/Repair_Clamp_Loader"/>
</dbReference>
<dbReference type="EMBL" id="JRFA01000023">
    <property type="protein sequence ID" value="KGN73309.1"/>
    <property type="molecule type" value="Genomic_DNA"/>
</dbReference>
<dbReference type="PANTHER" id="PTHR11669">
    <property type="entry name" value="REPLICATION FACTOR C / DNA POLYMERASE III GAMMA-TAU SUBUNIT"/>
    <property type="match status" value="1"/>
</dbReference>
<organism evidence="1 2">
    <name type="scientific">Porphyromonas macacae</name>
    <dbReference type="NCBI Taxonomy" id="28115"/>
    <lineage>
        <taxon>Bacteria</taxon>
        <taxon>Pseudomonadati</taxon>
        <taxon>Bacteroidota</taxon>
        <taxon>Bacteroidia</taxon>
        <taxon>Bacteroidales</taxon>
        <taxon>Porphyromonadaceae</taxon>
        <taxon>Porphyromonas</taxon>
    </lineage>
</organism>
<dbReference type="eggNOG" id="COG2812">
    <property type="taxonomic scope" value="Bacteria"/>
</dbReference>
<sequence>MYFRDIIGLEDLKQRLIDNARSGHIAHAQLFCGNEGSGASALALAYARYLNCHNPGETDACGRCASCLKYDRLAHPDLFMLYPYINGTKLSSEDFLPHWRDMLTNKGAYFSRTEWQEEIKAGNSQPIIYSKESRFLDEKLAYKVSEAKYRIIYIWQPEKMHETLANKLLKLVEEPPERTIILMASFDPNHVLGTILSRIQYVNVRPLSDEEIKEGIRQRGLLSSSGEEQLQTLAHLAQGSFKHALELIEGNEEAQENFMIIEKILTGIMKPDPKEMRRISEEIAALGRESQIRLVSQLGSFFRECLILPFGQWQLNYLRLDQIGLAREIKGAVNEKNIVSLMAECDLAIRHIKQNVNAKMIFFDFILRITSALTPAFKSLGLRKP</sequence>
<evidence type="ECO:0008006" key="3">
    <source>
        <dbReference type="Google" id="ProtNLM"/>
    </source>
</evidence>
<accession>A0A0A2EA47</accession>
<dbReference type="STRING" id="28115.HQ47_07460"/>
<protein>
    <recommendedName>
        <fullName evidence="3">DNA polymerase III subunit tau</fullName>
    </recommendedName>
</protein>
<dbReference type="Pfam" id="PF13177">
    <property type="entry name" value="DNA_pol3_delta2"/>
    <property type="match status" value="1"/>
</dbReference>
<dbReference type="OrthoDB" id="9811073at2"/>
<dbReference type="RefSeq" id="WP_036851515.1">
    <property type="nucleotide sequence ID" value="NZ_JASBZX010000003.1"/>
</dbReference>
<reference evidence="1 2" key="1">
    <citation type="submission" date="2014-09" db="EMBL/GenBank/DDBJ databases">
        <title>Draft Genome Sequence of Porphyromonas macacae COT-192_OH2859.</title>
        <authorList>
            <person name="Wallis C."/>
            <person name="Deusch O."/>
            <person name="O'Flynn C."/>
            <person name="Davis I."/>
            <person name="Horsfall A."/>
            <person name="Kirkwood N."/>
            <person name="Harris S."/>
            <person name="Eisen J.A."/>
            <person name="Coil D.A."/>
            <person name="Darling A.E."/>
            <person name="Jospin G."/>
            <person name="Alexiev A."/>
        </authorList>
    </citation>
    <scope>NUCLEOTIDE SEQUENCE [LARGE SCALE GENOMIC DNA]</scope>
    <source>
        <strain evidence="2">COT-192 OH2859</strain>
    </source>
</reference>
<evidence type="ECO:0000313" key="1">
    <source>
        <dbReference type="EMBL" id="KGN73309.1"/>
    </source>
</evidence>
<name>A0A0A2EA47_9PORP</name>